<protein>
    <submittedName>
        <fullName evidence="2">Uncharacterized protein</fullName>
    </submittedName>
</protein>
<feature type="region of interest" description="Disordered" evidence="1">
    <location>
        <begin position="142"/>
        <end position="167"/>
    </location>
</feature>
<comment type="caution">
    <text evidence="2">The sequence shown here is derived from an EMBL/GenBank/DDBJ whole genome shotgun (WGS) entry which is preliminary data.</text>
</comment>
<organism evidence="2 3">
    <name type="scientific">Longimycelium tulufanense</name>
    <dbReference type="NCBI Taxonomy" id="907463"/>
    <lineage>
        <taxon>Bacteria</taxon>
        <taxon>Bacillati</taxon>
        <taxon>Actinomycetota</taxon>
        <taxon>Actinomycetes</taxon>
        <taxon>Pseudonocardiales</taxon>
        <taxon>Pseudonocardiaceae</taxon>
        <taxon>Longimycelium</taxon>
    </lineage>
</organism>
<dbReference type="EMBL" id="BMMK01000047">
    <property type="protein sequence ID" value="GGM80211.1"/>
    <property type="molecule type" value="Genomic_DNA"/>
</dbReference>
<reference evidence="2" key="1">
    <citation type="journal article" date="2014" name="Int. J. Syst. Evol. Microbiol.">
        <title>Complete genome sequence of Corynebacterium casei LMG S-19264T (=DSM 44701T), isolated from a smear-ripened cheese.</title>
        <authorList>
            <consortium name="US DOE Joint Genome Institute (JGI-PGF)"/>
            <person name="Walter F."/>
            <person name="Albersmeier A."/>
            <person name="Kalinowski J."/>
            <person name="Ruckert C."/>
        </authorList>
    </citation>
    <scope>NUCLEOTIDE SEQUENCE</scope>
    <source>
        <strain evidence="2">CGMCC 4.5737</strain>
    </source>
</reference>
<sequence>MSRLRKNSLAMDEDLELLLTAVVAAENDLMARAACRDLQARVAGRVVETADCSDEDPGCWSVTISCLPGDRAAPDDAAGLSRAVRDFLRRLGPEFTAARVSCEPPTAWTVLDDPDLVGRLVRRGERLLVEAWTGAGWLPVTGDVRPGDEDPDELDSSVWTEPPDDGGGPRLRLWVEVVAEREAGAEWQARAVAGRVARSARLLESVRRDTVIRVGFDLGPVRGDTAQVLNDAMIALGGNGWTFPQQLERAMVARWMSSALPRSGIAAIELSADFITPAPR</sequence>
<proteinExistence type="predicted"/>
<evidence type="ECO:0000313" key="3">
    <source>
        <dbReference type="Proteomes" id="UP000637578"/>
    </source>
</evidence>
<keyword evidence="3" id="KW-1185">Reference proteome</keyword>
<dbReference type="AlphaFoldDB" id="A0A8J3FZG6"/>
<name>A0A8J3FZG6_9PSEU</name>
<gene>
    <name evidence="2" type="ORF">GCM10012275_58480</name>
</gene>
<dbReference type="RefSeq" id="WP_229686843.1">
    <property type="nucleotide sequence ID" value="NZ_BMMK01000047.1"/>
</dbReference>
<reference evidence="2" key="2">
    <citation type="submission" date="2020-09" db="EMBL/GenBank/DDBJ databases">
        <authorList>
            <person name="Sun Q."/>
            <person name="Zhou Y."/>
        </authorList>
    </citation>
    <scope>NUCLEOTIDE SEQUENCE</scope>
    <source>
        <strain evidence="2">CGMCC 4.5737</strain>
    </source>
</reference>
<evidence type="ECO:0000256" key="1">
    <source>
        <dbReference type="SAM" id="MobiDB-lite"/>
    </source>
</evidence>
<dbReference type="Proteomes" id="UP000637578">
    <property type="component" value="Unassembled WGS sequence"/>
</dbReference>
<evidence type="ECO:0000313" key="2">
    <source>
        <dbReference type="EMBL" id="GGM80211.1"/>
    </source>
</evidence>
<accession>A0A8J3FZG6</accession>